<evidence type="ECO:0000256" key="1">
    <source>
        <dbReference type="SAM" id="MobiDB-lite"/>
    </source>
</evidence>
<dbReference type="EMBL" id="QGKX02002183">
    <property type="protein sequence ID" value="KAF3485724.1"/>
    <property type="molecule type" value="Genomic_DNA"/>
</dbReference>
<accession>A0A8S9MZ46</accession>
<protein>
    <submittedName>
        <fullName evidence="2">Uncharacterized protein</fullName>
    </submittedName>
</protein>
<reference evidence="2" key="1">
    <citation type="submission" date="2019-12" db="EMBL/GenBank/DDBJ databases">
        <title>Genome sequencing and annotation of Brassica cretica.</title>
        <authorList>
            <person name="Studholme D.J."/>
            <person name="Sarris P."/>
        </authorList>
    </citation>
    <scope>NUCLEOTIDE SEQUENCE</scope>
    <source>
        <strain evidence="2">PFS-109/04</strain>
        <tissue evidence="2">Leaf</tissue>
    </source>
</reference>
<evidence type="ECO:0000313" key="3">
    <source>
        <dbReference type="Proteomes" id="UP000712600"/>
    </source>
</evidence>
<name>A0A8S9MZ46_BRACR</name>
<evidence type="ECO:0000313" key="2">
    <source>
        <dbReference type="EMBL" id="KAF3485724.1"/>
    </source>
</evidence>
<proteinExistence type="predicted"/>
<gene>
    <name evidence="2" type="ORF">F2Q69_00052215</name>
</gene>
<dbReference type="Proteomes" id="UP000712600">
    <property type="component" value="Unassembled WGS sequence"/>
</dbReference>
<organism evidence="2 3">
    <name type="scientific">Brassica cretica</name>
    <name type="common">Mustard</name>
    <dbReference type="NCBI Taxonomy" id="69181"/>
    <lineage>
        <taxon>Eukaryota</taxon>
        <taxon>Viridiplantae</taxon>
        <taxon>Streptophyta</taxon>
        <taxon>Embryophyta</taxon>
        <taxon>Tracheophyta</taxon>
        <taxon>Spermatophyta</taxon>
        <taxon>Magnoliopsida</taxon>
        <taxon>eudicotyledons</taxon>
        <taxon>Gunneridae</taxon>
        <taxon>Pentapetalae</taxon>
        <taxon>rosids</taxon>
        <taxon>malvids</taxon>
        <taxon>Brassicales</taxon>
        <taxon>Brassicaceae</taxon>
        <taxon>Brassiceae</taxon>
        <taxon>Brassica</taxon>
    </lineage>
</organism>
<feature type="region of interest" description="Disordered" evidence="1">
    <location>
        <begin position="21"/>
        <end position="53"/>
    </location>
</feature>
<comment type="caution">
    <text evidence="2">The sequence shown here is derived from an EMBL/GenBank/DDBJ whole genome shotgun (WGS) entry which is preliminary data.</text>
</comment>
<sequence length="238" mass="26451">MAGSVTGTLSSGTAKAVKEQLELLGVTGKPSKTRDISSGDGSEETTGERERREKENCQDGYWEQLGRAERWCVRCGLSRVRRTEDGTMVLDVVTAVYGGYSPWDEPAVVKIEMHWSRAWRQRTCWVRCPDLNNPDRILCTDWVWSVCDSICYHDRFDWIVGGDRDQRHTEGGSTGNRIEFADACGTRGRVTDTGMTEEQDGRTGSGALSMASILSVQDGWLETKPSLFVYLGHVGMVG</sequence>
<dbReference type="AlphaFoldDB" id="A0A8S9MZ46"/>